<keyword evidence="1" id="KW-1133">Transmembrane helix</keyword>
<dbReference type="Proteomes" id="UP000050934">
    <property type="component" value="Unassembled WGS sequence"/>
</dbReference>
<proteinExistence type="predicted"/>
<feature type="transmembrane region" description="Helical" evidence="1">
    <location>
        <begin position="87"/>
        <end position="108"/>
    </location>
</feature>
<feature type="transmembrane region" description="Helical" evidence="1">
    <location>
        <begin position="20"/>
        <end position="42"/>
    </location>
</feature>
<keyword evidence="1" id="KW-0812">Transmembrane</keyword>
<sequence>MAAMHVSQREKEWQKKDIYYNRYLAIRYITAVFFFANFWWLITLSMGKSLVAVVPLLLLILSGPAIWEQKEKFHNSQNTIRKTELYYLIQTLANVAFSFCYFTPLFRQLYPFLNQNGDEYLLTILLVGILLAGFALQRAVKIAKDEDRYYLTIMRYQKKTTSH</sequence>
<keyword evidence="1" id="KW-0472">Membrane</keyword>
<dbReference type="PATRIC" id="fig|396268.3.peg.723"/>
<evidence type="ECO:0000313" key="3">
    <source>
        <dbReference type="Proteomes" id="UP000050934"/>
    </source>
</evidence>
<feature type="transmembrane region" description="Helical" evidence="1">
    <location>
        <begin position="48"/>
        <end position="67"/>
    </location>
</feature>
<evidence type="ECO:0000256" key="1">
    <source>
        <dbReference type="SAM" id="Phobius"/>
    </source>
</evidence>
<keyword evidence="3" id="KW-1185">Reference proteome</keyword>
<name>A0A0R2I7H2_9LACO</name>
<organism evidence="2 3">
    <name type="scientific">Limosilactobacillus secaliphilus</name>
    <dbReference type="NCBI Taxonomy" id="396268"/>
    <lineage>
        <taxon>Bacteria</taxon>
        <taxon>Bacillati</taxon>
        <taxon>Bacillota</taxon>
        <taxon>Bacilli</taxon>
        <taxon>Lactobacillales</taxon>
        <taxon>Lactobacillaceae</taxon>
        <taxon>Limosilactobacillus</taxon>
    </lineage>
</organism>
<reference evidence="2 3" key="1">
    <citation type="journal article" date="2015" name="Genome Announc.">
        <title>Expanding the biotechnology potential of lactobacilli through comparative genomics of 213 strains and associated genera.</title>
        <authorList>
            <person name="Sun Z."/>
            <person name="Harris H.M."/>
            <person name="McCann A."/>
            <person name="Guo C."/>
            <person name="Argimon S."/>
            <person name="Zhang W."/>
            <person name="Yang X."/>
            <person name="Jeffery I.B."/>
            <person name="Cooney J.C."/>
            <person name="Kagawa T.F."/>
            <person name="Liu W."/>
            <person name="Song Y."/>
            <person name="Salvetti E."/>
            <person name="Wrobel A."/>
            <person name="Rasinkangas P."/>
            <person name="Parkhill J."/>
            <person name="Rea M.C."/>
            <person name="O'Sullivan O."/>
            <person name="Ritari J."/>
            <person name="Douillard F.P."/>
            <person name="Paul Ross R."/>
            <person name="Yang R."/>
            <person name="Briner A.E."/>
            <person name="Felis G.E."/>
            <person name="de Vos W.M."/>
            <person name="Barrangou R."/>
            <person name="Klaenhammer T.R."/>
            <person name="Caufield P.W."/>
            <person name="Cui Y."/>
            <person name="Zhang H."/>
            <person name="O'Toole P.W."/>
        </authorList>
    </citation>
    <scope>NUCLEOTIDE SEQUENCE [LARGE SCALE GENOMIC DNA]</scope>
    <source>
        <strain evidence="2 3">DSM 17896</strain>
    </source>
</reference>
<comment type="caution">
    <text evidence="2">The sequence shown here is derived from an EMBL/GenBank/DDBJ whole genome shotgun (WGS) entry which is preliminary data.</text>
</comment>
<evidence type="ECO:0000313" key="2">
    <source>
        <dbReference type="EMBL" id="KRN58268.1"/>
    </source>
</evidence>
<protein>
    <recommendedName>
        <fullName evidence="4">Sugar transporter</fullName>
    </recommendedName>
</protein>
<accession>A0A0R2I7H2</accession>
<dbReference type="EMBL" id="JQBW01000010">
    <property type="protein sequence ID" value="KRN58268.1"/>
    <property type="molecule type" value="Genomic_DNA"/>
</dbReference>
<feature type="transmembrane region" description="Helical" evidence="1">
    <location>
        <begin position="120"/>
        <end position="140"/>
    </location>
</feature>
<dbReference type="RefSeq" id="WP_162257113.1">
    <property type="nucleotide sequence ID" value="NZ_JQBW01000010.1"/>
</dbReference>
<gene>
    <name evidence="2" type="ORF">IV45_GL000713</name>
</gene>
<dbReference type="AlphaFoldDB" id="A0A0R2I7H2"/>
<dbReference type="STRING" id="396268.IV45_GL000713"/>
<evidence type="ECO:0008006" key="4">
    <source>
        <dbReference type="Google" id="ProtNLM"/>
    </source>
</evidence>